<keyword evidence="1 3" id="KW-0808">Transferase</keyword>
<gene>
    <name evidence="3" type="ORF">FO440_09055</name>
</gene>
<dbReference type="RefSeq" id="WP_144247869.1">
    <property type="nucleotide sequence ID" value="NZ_VLPK01000001.1"/>
</dbReference>
<comment type="caution">
    <text evidence="3">The sequence shown here is derived from an EMBL/GenBank/DDBJ whole genome shotgun (WGS) entry which is preliminary data.</text>
</comment>
<dbReference type="GO" id="GO:0008168">
    <property type="term" value="F:methyltransferase activity"/>
    <property type="evidence" value="ECO:0007669"/>
    <property type="project" value="UniProtKB-KW"/>
</dbReference>
<protein>
    <submittedName>
        <fullName evidence="3">Class I SAM-dependent methyltransferase</fullName>
    </submittedName>
</protein>
<dbReference type="AlphaFoldDB" id="A0A556MWL2"/>
<reference evidence="3 4" key="1">
    <citation type="submission" date="2019-07" db="EMBL/GenBank/DDBJ databases">
        <authorList>
            <person name="Huq M.A."/>
        </authorList>
    </citation>
    <scope>NUCLEOTIDE SEQUENCE [LARGE SCALE GENOMIC DNA]</scope>
    <source>
        <strain evidence="3 4">MAH-19</strain>
    </source>
</reference>
<dbReference type="InterPro" id="IPR029063">
    <property type="entry name" value="SAM-dependent_MTases_sf"/>
</dbReference>
<name>A0A556MWL2_9SPHI</name>
<dbReference type="Proteomes" id="UP000318733">
    <property type="component" value="Unassembled WGS sequence"/>
</dbReference>
<evidence type="ECO:0000313" key="3">
    <source>
        <dbReference type="EMBL" id="TSJ44307.1"/>
    </source>
</evidence>
<feature type="domain" description="Methyltransferase" evidence="2">
    <location>
        <begin position="50"/>
        <end position="144"/>
    </location>
</feature>
<dbReference type="InterPro" id="IPR041698">
    <property type="entry name" value="Methyltransf_25"/>
</dbReference>
<dbReference type="EMBL" id="VLPK01000001">
    <property type="protein sequence ID" value="TSJ44307.1"/>
    <property type="molecule type" value="Genomic_DNA"/>
</dbReference>
<dbReference type="Pfam" id="PF13649">
    <property type="entry name" value="Methyltransf_25"/>
    <property type="match status" value="1"/>
</dbReference>
<evidence type="ECO:0000313" key="4">
    <source>
        <dbReference type="Proteomes" id="UP000318733"/>
    </source>
</evidence>
<organism evidence="3 4">
    <name type="scientific">Mucilaginibacter corticis</name>
    <dbReference type="NCBI Taxonomy" id="2597670"/>
    <lineage>
        <taxon>Bacteria</taxon>
        <taxon>Pseudomonadati</taxon>
        <taxon>Bacteroidota</taxon>
        <taxon>Sphingobacteriia</taxon>
        <taxon>Sphingobacteriales</taxon>
        <taxon>Sphingobacteriaceae</taxon>
        <taxon>Mucilaginibacter</taxon>
    </lineage>
</organism>
<dbReference type="GO" id="GO:0032259">
    <property type="term" value="P:methylation"/>
    <property type="evidence" value="ECO:0007669"/>
    <property type="project" value="UniProtKB-KW"/>
</dbReference>
<dbReference type="CDD" id="cd02440">
    <property type="entry name" value="AdoMet_MTases"/>
    <property type="match status" value="1"/>
</dbReference>
<proteinExistence type="predicted"/>
<keyword evidence="3" id="KW-0489">Methyltransferase</keyword>
<keyword evidence="4" id="KW-1185">Reference proteome</keyword>
<evidence type="ECO:0000259" key="2">
    <source>
        <dbReference type="Pfam" id="PF13649"/>
    </source>
</evidence>
<evidence type="ECO:0000256" key="1">
    <source>
        <dbReference type="ARBA" id="ARBA00022679"/>
    </source>
</evidence>
<sequence length="256" mass="29522">MEEKVDRENVVSYYDEHVKYKLNDYIIVNPRIEFGWKTIMQFAPKQPLRILEVGCGMGSICNRMHKQWPNAHVTGIDISTMSIQIAQKLFADDKLDFRETILTPETFKDDQFDLIVFMDVYEHIAVEDRPAVHAALAKILKNKGKIILTVPTPHNLKWCLVNRPETMQPVDEHITFSVIGKLAADTGTEVILYHQKDVWHTADYTHIVLEKSDDFLTAFFTPKPVTAAQRTERIIGKAKAKFGSYFRKAFVRRKLG</sequence>
<accession>A0A556MWL2</accession>
<dbReference type="PANTHER" id="PTHR43861">
    <property type="entry name" value="TRANS-ACONITATE 2-METHYLTRANSFERASE-RELATED"/>
    <property type="match status" value="1"/>
</dbReference>
<dbReference type="OrthoDB" id="9770553at2"/>
<dbReference type="SUPFAM" id="SSF53335">
    <property type="entry name" value="S-adenosyl-L-methionine-dependent methyltransferases"/>
    <property type="match status" value="1"/>
</dbReference>
<dbReference type="Gene3D" id="3.40.50.150">
    <property type="entry name" value="Vaccinia Virus protein VP39"/>
    <property type="match status" value="1"/>
</dbReference>